<dbReference type="Proteomes" id="UP000187338">
    <property type="component" value="Unassembled WGS sequence"/>
</dbReference>
<dbReference type="InterPro" id="IPR012312">
    <property type="entry name" value="Hemerythrin-like"/>
</dbReference>
<sequence>MERFKEDHLKVLQLCDKLEGIVKDIKVGIATPNVMYDLKEFLEIIEKMIIPHFQKEEEKIYPEIAQKTGEEAYINEMYEDHRKLYQHFSAFQEGIEKKDFSLITAAGAEIAELLRHHIYKEEKELPNLKDLSK</sequence>
<dbReference type="EMBL" id="BDJL01000125">
    <property type="protein sequence ID" value="GAV25997.1"/>
    <property type="molecule type" value="Genomic_DNA"/>
</dbReference>
<evidence type="ECO:0000313" key="3">
    <source>
        <dbReference type="Proteomes" id="UP000187338"/>
    </source>
</evidence>
<comment type="caution">
    <text evidence="2">The sequence shown here is derived from an EMBL/GenBank/DDBJ whole genome shotgun (WGS) entry which is preliminary data.</text>
</comment>
<reference evidence="3" key="1">
    <citation type="submission" date="2016-12" db="EMBL/GenBank/DDBJ databases">
        <title>Draft Genome Sequences od Carboxydothermus pertinax and islandicus, Hydrogenogenic Carboxydotrophic Bacteria.</title>
        <authorList>
            <person name="Fukuyama Y."/>
            <person name="Ohmae K."/>
            <person name="Yoneda Y."/>
            <person name="Yoshida T."/>
            <person name="Sako Y."/>
        </authorList>
    </citation>
    <scope>NUCLEOTIDE SEQUENCE [LARGE SCALE GENOMIC DNA]</scope>
    <source>
        <strain evidence="3">SET</strain>
    </source>
</reference>
<accession>A0A1L8D4G9</accession>
<proteinExistence type="predicted"/>
<name>A0A1L8D4G9_9THEO</name>
<evidence type="ECO:0000313" key="2">
    <source>
        <dbReference type="EMBL" id="GAV25997.1"/>
    </source>
</evidence>
<dbReference type="Gene3D" id="1.20.120.520">
    <property type="entry name" value="nmb1532 protein domain like"/>
    <property type="match status" value="1"/>
</dbReference>
<dbReference type="AlphaFoldDB" id="A0A1L8D4G9"/>
<dbReference type="RefSeq" id="WP_235837295.1">
    <property type="nucleotide sequence ID" value="NZ_BDJL01000125.1"/>
</dbReference>
<protein>
    <recommendedName>
        <fullName evidence="1">Hemerythrin-like domain-containing protein</fullName>
    </recommendedName>
</protein>
<feature type="domain" description="Hemerythrin-like" evidence="1">
    <location>
        <begin position="2"/>
        <end position="125"/>
    </location>
</feature>
<keyword evidence="3" id="KW-1185">Reference proteome</keyword>
<organism evidence="2 3">
    <name type="scientific">Carboxydothermus islandicus</name>
    <dbReference type="NCBI Taxonomy" id="661089"/>
    <lineage>
        <taxon>Bacteria</taxon>
        <taxon>Bacillati</taxon>
        <taxon>Bacillota</taxon>
        <taxon>Clostridia</taxon>
        <taxon>Thermoanaerobacterales</taxon>
        <taxon>Thermoanaerobacteraceae</taxon>
        <taxon>Carboxydothermus</taxon>
    </lineage>
</organism>
<gene>
    <name evidence="2" type="ORF">ciss_19300</name>
</gene>
<evidence type="ECO:0000259" key="1">
    <source>
        <dbReference type="Pfam" id="PF01814"/>
    </source>
</evidence>
<dbReference type="Pfam" id="PF01814">
    <property type="entry name" value="Hemerythrin"/>
    <property type="match status" value="1"/>
</dbReference>